<dbReference type="InterPro" id="IPR000639">
    <property type="entry name" value="Epox_hydrolase-like"/>
</dbReference>
<comment type="caution">
    <text evidence="3">The sequence shown here is derived from an EMBL/GenBank/DDBJ whole genome shotgun (WGS) entry which is preliminary data.</text>
</comment>
<dbReference type="GO" id="GO:0016787">
    <property type="term" value="F:hydrolase activity"/>
    <property type="evidence" value="ECO:0007669"/>
    <property type="project" value="UniProtKB-KW"/>
</dbReference>
<gene>
    <name evidence="3" type="ORF">GCM10023353_31350</name>
</gene>
<dbReference type="PRINTS" id="PR00412">
    <property type="entry name" value="EPOXHYDRLASE"/>
</dbReference>
<dbReference type="SUPFAM" id="SSF53474">
    <property type="entry name" value="alpha/beta-Hydrolases"/>
    <property type="match status" value="1"/>
</dbReference>
<evidence type="ECO:0000313" key="4">
    <source>
        <dbReference type="Proteomes" id="UP001500839"/>
    </source>
</evidence>
<sequence length="333" mass="36172">MRRHGAVAHSLPVDGGTLHAVEIPVAELRGVPVVFCHGFPGSWFSWRAQLPALAAQGRRAIALDMRGYGASLRPTDVAAYDRRTTVADMAAVLDALGIDRAVFSGHDFGAALAWDLPLWMPDRVAGLAQLAVPRLPRSPLRPSDAFAMLAEQHFFHQHYFQAPGVAEAELDAAPAEFLHRLMYALSGQGDYYACWRRPSTDEDGAATGYIASLPAAPPLPWPWLTADEFAFYVDEFTRSGFTGGLNWYRAQDLAWEQNEPHDGAQITVPTAFIAGADDPVLTMLGTRCLDKMAATVPGLAVQEILPGAGHFVQMEAAGDVNRILDGFLQEHVD</sequence>
<accession>A0ABP9CX44</accession>
<keyword evidence="1 3" id="KW-0378">Hydrolase</keyword>
<feature type="domain" description="AB hydrolase-1" evidence="2">
    <location>
        <begin position="32"/>
        <end position="316"/>
    </location>
</feature>
<dbReference type="Gene3D" id="3.40.50.1820">
    <property type="entry name" value="alpha/beta hydrolase"/>
    <property type="match status" value="1"/>
</dbReference>
<reference evidence="4" key="1">
    <citation type="journal article" date="2019" name="Int. J. Syst. Evol. Microbiol.">
        <title>The Global Catalogue of Microorganisms (GCM) 10K type strain sequencing project: providing services to taxonomists for standard genome sequencing and annotation.</title>
        <authorList>
            <consortium name="The Broad Institute Genomics Platform"/>
            <consortium name="The Broad Institute Genome Sequencing Center for Infectious Disease"/>
            <person name="Wu L."/>
            <person name="Ma J."/>
        </authorList>
    </citation>
    <scope>NUCLEOTIDE SEQUENCE [LARGE SCALE GENOMIC DNA]</scope>
    <source>
        <strain evidence="4">JCM 18542</strain>
    </source>
</reference>
<dbReference type="RefSeq" id="WP_200176235.1">
    <property type="nucleotide sequence ID" value="NZ_BAABKQ010000001.1"/>
</dbReference>
<keyword evidence="4" id="KW-1185">Reference proteome</keyword>
<dbReference type="Proteomes" id="UP001500839">
    <property type="component" value="Unassembled WGS sequence"/>
</dbReference>
<dbReference type="EMBL" id="BAABKQ010000001">
    <property type="protein sequence ID" value="GAA4820974.1"/>
    <property type="molecule type" value="Genomic_DNA"/>
</dbReference>
<evidence type="ECO:0000313" key="3">
    <source>
        <dbReference type="EMBL" id="GAA4820974.1"/>
    </source>
</evidence>
<evidence type="ECO:0000256" key="1">
    <source>
        <dbReference type="ARBA" id="ARBA00022801"/>
    </source>
</evidence>
<evidence type="ECO:0000259" key="2">
    <source>
        <dbReference type="Pfam" id="PF00561"/>
    </source>
</evidence>
<dbReference type="Pfam" id="PF00561">
    <property type="entry name" value="Abhydrolase_1"/>
    <property type="match status" value="1"/>
</dbReference>
<proteinExistence type="predicted"/>
<protein>
    <submittedName>
        <fullName evidence="3">Alpha/beta hydrolase</fullName>
    </submittedName>
</protein>
<organism evidence="3 4">
    <name type="scientific">Tomitella cavernea</name>
    <dbReference type="NCBI Taxonomy" id="1387982"/>
    <lineage>
        <taxon>Bacteria</taxon>
        <taxon>Bacillati</taxon>
        <taxon>Actinomycetota</taxon>
        <taxon>Actinomycetes</taxon>
        <taxon>Mycobacteriales</taxon>
        <taxon>Tomitella</taxon>
    </lineage>
</organism>
<dbReference type="InterPro" id="IPR029058">
    <property type="entry name" value="AB_hydrolase_fold"/>
</dbReference>
<dbReference type="InterPro" id="IPR000073">
    <property type="entry name" value="AB_hydrolase_1"/>
</dbReference>
<name>A0ABP9CX44_9ACTN</name>
<dbReference type="PANTHER" id="PTHR43329">
    <property type="entry name" value="EPOXIDE HYDROLASE"/>
    <property type="match status" value="1"/>
</dbReference>